<feature type="transmembrane region" description="Helical" evidence="6">
    <location>
        <begin position="323"/>
        <end position="340"/>
    </location>
</feature>
<feature type="transmembrane region" description="Helical" evidence="6">
    <location>
        <begin position="127"/>
        <end position="145"/>
    </location>
</feature>
<evidence type="ECO:0000256" key="5">
    <source>
        <dbReference type="ARBA" id="ARBA00023136"/>
    </source>
</evidence>
<feature type="transmembrane region" description="Helical" evidence="6">
    <location>
        <begin position="411"/>
        <end position="433"/>
    </location>
</feature>
<organism evidence="7 8">
    <name type="scientific">Oceanobacillus indicireducens</name>
    <dbReference type="NCBI Taxonomy" id="1004261"/>
    <lineage>
        <taxon>Bacteria</taxon>
        <taxon>Bacillati</taxon>
        <taxon>Bacillota</taxon>
        <taxon>Bacilli</taxon>
        <taxon>Bacillales</taxon>
        <taxon>Bacillaceae</taxon>
        <taxon>Oceanobacillus</taxon>
    </lineage>
</organism>
<evidence type="ECO:0000313" key="7">
    <source>
        <dbReference type="EMBL" id="GGN63475.1"/>
    </source>
</evidence>
<dbReference type="PANTHER" id="PTHR30250:SF29">
    <property type="entry name" value="POLYSACCHARIDE BIOSYNTHESIS PROTEIN C-TERMINAL DOMAIN-CONTAINING PROTEIN"/>
    <property type="match status" value="1"/>
</dbReference>
<reference evidence="7" key="2">
    <citation type="submission" date="2020-09" db="EMBL/GenBank/DDBJ databases">
        <authorList>
            <person name="Sun Q."/>
            <person name="Ohkuma M."/>
        </authorList>
    </citation>
    <scope>NUCLEOTIDE SEQUENCE</scope>
    <source>
        <strain evidence="7">JCM 17251</strain>
    </source>
</reference>
<comment type="subcellular location">
    <subcellularLocation>
        <location evidence="1">Cell membrane</location>
        <topology evidence="1">Multi-pass membrane protein</topology>
    </subcellularLocation>
</comment>
<dbReference type="GO" id="GO:0005886">
    <property type="term" value="C:plasma membrane"/>
    <property type="evidence" value="ECO:0007669"/>
    <property type="project" value="UniProtKB-SubCell"/>
</dbReference>
<dbReference type="PANTHER" id="PTHR30250">
    <property type="entry name" value="PST FAMILY PREDICTED COLANIC ACID TRANSPORTER"/>
    <property type="match status" value="1"/>
</dbReference>
<feature type="transmembrane region" description="Helical" evidence="6">
    <location>
        <begin position="84"/>
        <end position="107"/>
    </location>
</feature>
<evidence type="ECO:0000256" key="6">
    <source>
        <dbReference type="SAM" id="Phobius"/>
    </source>
</evidence>
<evidence type="ECO:0000256" key="3">
    <source>
        <dbReference type="ARBA" id="ARBA00022692"/>
    </source>
</evidence>
<feature type="transmembrane region" description="Helical" evidence="6">
    <location>
        <begin position="284"/>
        <end position="303"/>
    </location>
</feature>
<feature type="transmembrane region" description="Helical" evidence="6">
    <location>
        <begin position="476"/>
        <end position="498"/>
    </location>
</feature>
<dbReference type="Proteomes" id="UP000624041">
    <property type="component" value="Unassembled WGS sequence"/>
</dbReference>
<evidence type="ECO:0000256" key="1">
    <source>
        <dbReference type="ARBA" id="ARBA00004651"/>
    </source>
</evidence>
<proteinExistence type="predicted"/>
<reference evidence="7" key="1">
    <citation type="journal article" date="2014" name="Int. J. Syst. Evol. Microbiol.">
        <title>Complete genome sequence of Corynebacterium casei LMG S-19264T (=DSM 44701T), isolated from a smear-ripened cheese.</title>
        <authorList>
            <consortium name="US DOE Joint Genome Institute (JGI-PGF)"/>
            <person name="Walter F."/>
            <person name="Albersmeier A."/>
            <person name="Kalinowski J."/>
            <person name="Ruckert C."/>
        </authorList>
    </citation>
    <scope>NUCLEOTIDE SEQUENCE</scope>
    <source>
        <strain evidence="7">JCM 17251</strain>
    </source>
</reference>
<sequence>MSSDRKGWLRGALLLTIAGLISKVLSAGYRIPLQNLTGDIGFYIYQQVYPLLGMGMILALYGFPSAISKLTAESKEKGHTQTTANFYFPIFLILLLVVGTLAVLLFVSAGSLASWIGDPRLTRAYQLVALSLLLIPFTSLLRGVFQGNGNMKPTAYSQMGEQLFRVLLIIAVAIYVSFTGADLYRIGEGAAIASIGGGLAAILLLTMFIRKSEQSVQLQKAVIPWRYYIQTLLLFGLVASLNHMVLLLFQFADAFTLVSGLQEYGLSQTKAMEAKGVLDRGQPLIQLGTVLGSSFALAMIPSVSQQKLQDAKAAFYQHIRSSIAIGFYLAVGATTGLIAIMPQANMLLYQDTLGTNDLRILVIAILLSSIGVTCATILQGLGGTKQTAVFIILSIFMKWFGNRLLVPIFGITGAALATILGLACFSLLVYIGLKLKLPALKLMRQINWSTLLLAVSAMLIYIFVIDLFVPTELSRFGSLLYVGFVAGTGACIYLFILLRGRTFISEEINMLPWSHVWMRIYKERKSP</sequence>
<gene>
    <name evidence="7" type="primary">yabM</name>
    <name evidence="7" type="ORF">GCM10007971_30420</name>
</gene>
<evidence type="ECO:0000256" key="4">
    <source>
        <dbReference type="ARBA" id="ARBA00022989"/>
    </source>
</evidence>
<keyword evidence="5 6" id="KW-0472">Membrane</keyword>
<feature type="transmembrane region" description="Helical" evidence="6">
    <location>
        <begin position="42"/>
        <end position="63"/>
    </location>
</feature>
<feature type="transmembrane region" description="Helical" evidence="6">
    <location>
        <begin position="360"/>
        <end position="381"/>
    </location>
</feature>
<feature type="transmembrane region" description="Helical" evidence="6">
    <location>
        <begin position="388"/>
        <end position="405"/>
    </location>
</feature>
<dbReference type="AlphaFoldDB" id="A0A918D479"/>
<feature type="transmembrane region" description="Helical" evidence="6">
    <location>
        <begin position="231"/>
        <end position="252"/>
    </location>
</feature>
<dbReference type="InterPro" id="IPR002797">
    <property type="entry name" value="Polysacc_synth"/>
</dbReference>
<feature type="transmembrane region" description="Helical" evidence="6">
    <location>
        <begin position="190"/>
        <end position="210"/>
    </location>
</feature>
<comment type="caution">
    <text evidence="7">The sequence shown here is derived from an EMBL/GenBank/DDBJ whole genome shotgun (WGS) entry which is preliminary data.</text>
</comment>
<protein>
    <submittedName>
        <fullName evidence="7">Membrane protein YabM</fullName>
    </submittedName>
</protein>
<dbReference type="EMBL" id="BMOS01000027">
    <property type="protein sequence ID" value="GGN63475.1"/>
    <property type="molecule type" value="Genomic_DNA"/>
</dbReference>
<accession>A0A918D479</accession>
<keyword evidence="4 6" id="KW-1133">Transmembrane helix</keyword>
<dbReference type="RefSeq" id="WP_188858603.1">
    <property type="nucleotide sequence ID" value="NZ_BMOS01000027.1"/>
</dbReference>
<keyword evidence="3 6" id="KW-0812">Transmembrane</keyword>
<dbReference type="CDD" id="cd13124">
    <property type="entry name" value="MATE_SpoVB_like"/>
    <property type="match status" value="1"/>
</dbReference>
<feature type="transmembrane region" description="Helical" evidence="6">
    <location>
        <begin position="166"/>
        <end position="184"/>
    </location>
</feature>
<evidence type="ECO:0000313" key="8">
    <source>
        <dbReference type="Proteomes" id="UP000624041"/>
    </source>
</evidence>
<dbReference type="Pfam" id="PF01943">
    <property type="entry name" value="Polysacc_synt"/>
    <property type="match status" value="1"/>
</dbReference>
<name>A0A918D479_9BACI</name>
<dbReference type="InterPro" id="IPR024923">
    <property type="entry name" value="PG_synth_SpoVB"/>
</dbReference>
<evidence type="ECO:0000256" key="2">
    <source>
        <dbReference type="ARBA" id="ARBA00022475"/>
    </source>
</evidence>
<dbReference type="PIRSF" id="PIRSF038958">
    <property type="entry name" value="PG_synth_SpoVB"/>
    <property type="match status" value="1"/>
</dbReference>
<dbReference type="InterPro" id="IPR050833">
    <property type="entry name" value="Poly_Biosynth_Transport"/>
</dbReference>
<keyword evidence="2" id="KW-1003">Cell membrane</keyword>
<feature type="transmembrane region" description="Helical" evidence="6">
    <location>
        <begin position="445"/>
        <end position="464"/>
    </location>
</feature>
<keyword evidence="8" id="KW-1185">Reference proteome</keyword>